<sequence>MPAASVAPDPTNATEPTITTVAAFEPVVAATTTDDAESFPTGAASGTTADPGHTFAFTVDRIGECSRTCRDEHADRRRRGGERRGRLHASTPATAPTGTCAGRGGRVGAPGAGES</sequence>
<feature type="region of interest" description="Disordered" evidence="1">
    <location>
        <begin position="69"/>
        <end position="115"/>
    </location>
</feature>
<keyword evidence="3" id="KW-1185">Reference proteome</keyword>
<accession>A0A368NAU7</accession>
<name>A0A368NAU7_9EURY</name>
<organism evidence="2 3">
    <name type="scientific">Haloplanus salinus</name>
    <dbReference type="NCBI Taxonomy" id="1126245"/>
    <lineage>
        <taxon>Archaea</taxon>
        <taxon>Methanobacteriati</taxon>
        <taxon>Methanobacteriota</taxon>
        <taxon>Stenosarchaea group</taxon>
        <taxon>Halobacteria</taxon>
        <taxon>Halobacteriales</taxon>
        <taxon>Haloferacaceae</taxon>
        <taxon>Haloplanus</taxon>
    </lineage>
</organism>
<feature type="compositionally biased region" description="Gly residues" evidence="1">
    <location>
        <begin position="101"/>
        <end position="115"/>
    </location>
</feature>
<comment type="caution">
    <text evidence="2">The sequence shown here is derived from an EMBL/GenBank/DDBJ whole genome shotgun (WGS) entry which is preliminary data.</text>
</comment>
<dbReference type="Proteomes" id="UP000252189">
    <property type="component" value="Unassembled WGS sequence"/>
</dbReference>
<dbReference type="EMBL" id="QPHM01000001">
    <property type="protein sequence ID" value="RCU47648.1"/>
    <property type="molecule type" value="Genomic_DNA"/>
</dbReference>
<evidence type="ECO:0000313" key="2">
    <source>
        <dbReference type="EMBL" id="RCU47648.1"/>
    </source>
</evidence>
<feature type="region of interest" description="Disordered" evidence="1">
    <location>
        <begin position="32"/>
        <end position="52"/>
    </location>
</feature>
<feature type="compositionally biased region" description="Low complexity" evidence="1">
    <location>
        <begin position="89"/>
        <end position="100"/>
    </location>
</feature>
<evidence type="ECO:0000256" key="1">
    <source>
        <dbReference type="SAM" id="MobiDB-lite"/>
    </source>
</evidence>
<reference evidence="2 3" key="1">
    <citation type="submission" date="2018-07" db="EMBL/GenBank/DDBJ databases">
        <title>Genome sequences of Haloplanus salinus JCM 18368T.</title>
        <authorList>
            <person name="Kim Y.B."/>
            <person name="Roh S.W."/>
        </authorList>
    </citation>
    <scope>NUCLEOTIDE SEQUENCE [LARGE SCALE GENOMIC DNA]</scope>
    <source>
        <strain evidence="2 3">JCM 18368</strain>
    </source>
</reference>
<gene>
    <name evidence="2" type="ORF">DU504_10265</name>
</gene>
<protein>
    <submittedName>
        <fullName evidence="2">Uncharacterized protein</fullName>
    </submittedName>
</protein>
<feature type="compositionally biased region" description="Basic residues" evidence="1">
    <location>
        <begin position="76"/>
        <end position="87"/>
    </location>
</feature>
<proteinExistence type="predicted"/>
<dbReference type="AlphaFoldDB" id="A0A368NAU7"/>
<evidence type="ECO:0000313" key="3">
    <source>
        <dbReference type="Proteomes" id="UP000252189"/>
    </source>
</evidence>